<evidence type="ECO:0000256" key="1">
    <source>
        <dbReference type="ARBA" id="ARBA00005323"/>
    </source>
</evidence>
<dbReference type="PANTHER" id="PTHR28004:SF8">
    <property type="entry name" value="D-SERINE DEAMINASE"/>
    <property type="match status" value="1"/>
</dbReference>
<comment type="similarity">
    <text evidence="1">Belongs to the DSD1 family.</text>
</comment>
<dbReference type="EC" id="5.1.1.1" evidence="4"/>
<dbReference type="InterPro" id="IPR001608">
    <property type="entry name" value="Ala_racemase_N"/>
</dbReference>
<sequence length="436" mass="46544">MSIDGDRGPASLLDNGPIGLRFPGLPLDASALTLAELGAQRRPLFGGGFDFPLMVLRESAVRHNAELMAAFAARGGVSLAPHLKTTCAPELAGYALRAGAWGVSVATPFQARVFMAAGYERILLANQVVDPGFAVEAADWADADPRRDFLCQVDSPAGVRVLADALRARSGEHPLPVLVEIGHPGGRAGCRDRAALDAVVQAVREEPALVLAGVSGYEGSVSHSRGHDGLAAVRDYLRWVKSAMDEVLARPDPRRHEYVLSAGGSLYFDLVAEELAADLPAGPDTPPVRVITRPGAYLTHDQGLYAELSPLDGGGSPPEPLRSAIEVWAPVLSRPAPDLAILGAGRRELNFDQGLPTPFEARDRSGRSARHGGPEWKVVDLNDHHAFLRLPADAELAPSDLVRLGISHPCTAHDRWRAVLLVDDDDTVVSVVRCYF</sequence>
<name>A0ABV8FJ07_9ACTN</name>
<reference evidence="5" key="1">
    <citation type="journal article" date="2019" name="Int. J. Syst. Evol. Microbiol.">
        <title>The Global Catalogue of Microorganisms (GCM) 10K type strain sequencing project: providing services to taxonomists for standard genome sequencing and annotation.</title>
        <authorList>
            <consortium name="The Broad Institute Genomics Platform"/>
            <consortium name="The Broad Institute Genome Sequencing Center for Infectious Disease"/>
            <person name="Wu L."/>
            <person name="Ma J."/>
        </authorList>
    </citation>
    <scope>NUCLEOTIDE SEQUENCE [LARGE SCALE GENOMIC DNA]</scope>
    <source>
        <strain evidence="5">TBRC 1826</strain>
    </source>
</reference>
<dbReference type="Gene3D" id="2.40.37.20">
    <property type="entry name" value="D-serine dehydratase-like domain"/>
    <property type="match status" value="1"/>
</dbReference>
<evidence type="ECO:0000256" key="2">
    <source>
        <dbReference type="ARBA" id="ARBA00023239"/>
    </source>
</evidence>
<dbReference type="InterPro" id="IPR051466">
    <property type="entry name" value="D-amino_acid_metab_enzyme"/>
</dbReference>
<dbReference type="EMBL" id="JBHSBH010000007">
    <property type="protein sequence ID" value="MFC3996095.1"/>
    <property type="molecule type" value="Genomic_DNA"/>
</dbReference>
<dbReference type="GO" id="GO:0008784">
    <property type="term" value="F:alanine racemase activity"/>
    <property type="evidence" value="ECO:0007669"/>
    <property type="project" value="UniProtKB-EC"/>
</dbReference>
<proteinExistence type="inferred from homology"/>
<evidence type="ECO:0000259" key="3">
    <source>
        <dbReference type="SMART" id="SM01119"/>
    </source>
</evidence>
<evidence type="ECO:0000313" key="4">
    <source>
        <dbReference type="EMBL" id="MFC3996095.1"/>
    </source>
</evidence>
<dbReference type="Gene3D" id="3.20.20.10">
    <property type="entry name" value="Alanine racemase"/>
    <property type="match status" value="1"/>
</dbReference>
<dbReference type="InterPro" id="IPR029066">
    <property type="entry name" value="PLP-binding_barrel"/>
</dbReference>
<dbReference type="Pfam" id="PF14031">
    <property type="entry name" value="D-ser_dehydrat"/>
    <property type="match status" value="1"/>
</dbReference>
<feature type="domain" description="D-serine dehydratase-like" evidence="3">
    <location>
        <begin position="324"/>
        <end position="423"/>
    </location>
</feature>
<dbReference type="InterPro" id="IPR042208">
    <property type="entry name" value="D-ser_dehydrat-like_sf"/>
</dbReference>
<keyword evidence="4" id="KW-0413">Isomerase</keyword>
<dbReference type="RefSeq" id="WP_378531849.1">
    <property type="nucleotide sequence ID" value="NZ_JBHSBH010000007.1"/>
</dbReference>
<keyword evidence="2" id="KW-0456">Lyase</keyword>
<dbReference type="Proteomes" id="UP001595847">
    <property type="component" value="Unassembled WGS sequence"/>
</dbReference>
<dbReference type="PANTHER" id="PTHR28004">
    <property type="entry name" value="ZGC:162816-RELATED"/>
    <property type="match status" value="1"/>
</dbReference>
<gene>
    <name evidence="4" type="ORF">ACFOVU_09235</name>
</gene>
<dbReference type="SUPFAM" id="SSF51419">
    <property type="entry name" value="PLP-binding barrel"/>
    <property type="match status" value="1"/>
</dbReference>
<dbReference type="Pfam" id="PF01168">
    <property type="entry name" value="Ala_racemase_N"/>
    <property type="match status" value="1"/>
</dbReference>
<evidence type="ECO:0000313" key="5">
    <source>
        <dbReference type="Proteomes" id="UP001595847"/>
    </source>
</evidence>
<protein>
    <submittedName>
        <fullName evidence="4">Alanine racemase</fullName>
        <ecNumber evidence="4">5.1.1.1</ecNumber>
    </submittedName>
</protein>
<organism evidence="4 5">
    <name type="scientific">Nocardiopsis sediminis</name>
    <dbReference type="NCBI Taxonomy" id="1778267"/>
    <lineage>
        <taxon>Bacteria</taxon>
        <taxon>Bacillati</taxon>
        <taxon>Actinomycetota</taxon>
        <taxon>Actinomycetes</taxon>
        <taxon>Streptosporangiales</taxon>
        <taxon>Nocardiopsidaceae</taxon>
        <taxon>Nocardiopsis</taxon>
    </lineage>
</organism>
<dbReference type="InterPro" id="IPR026956">
    <property type="entry name" value="D-ser_dehydrat-like_dom"/>
</dbReference>
<accession>A0ABV8FJ07</accession>
<dbReference type="SMART" id="SM01119">
    <property type="entry name" value="D-ser_dehydrat"/>
    <property type="match status" value="1"/>
</dbReference>
<keyword evidence="5" id="KW-1185">Reference proteome</keyword>
<comment type="caution">
    <text evidence="4">The sequence shown here is derived from an EMBL/GenBank/DDBJ whole genome shotgun (WGS) entry which is preliminary data.</text>
</comment>